<gene>
    <name evidence="2" type="ORF">CCAP1982_LOCUS10737</name>
</gene>
<reference evidence="2" key="1">
    <citation type="submission" date="2020-11" db="EMBL/GenBank/DDBJ databases">
        <authorList>
            <person name="Whitehead M."/>
        </authorList>
    </citation>
    <scope>NUCLEOTIDE SEQUENCE</scope>
    <source>
        <strain evidence="2">EGII</strain>
    </source>
</reference>
<comment type="caution">
    <text evidence="2">The sequence shown here is derived from an EMBL/GenBank/DDBJ whole genome shotgun (WGS) entry which is preliminary data.</text>
</comment>
<name>A0A811UU73_CERCA</name>
<evidence type="ECO:0000313" key="2">
    <source>
        <dbReference type="EMBL" id="CAD7002241.1"/>
    </source>
</evidence>
<keyword evidence="3" id="KW-1185">Reference proteome</keyword>
<sequence>MHTFRCTYVFKIIHSALLSQLACQRSCLETHQPCKARSRNQQEYVYVCAYVCMYVCMLKCLNALLQTVANAVSHSAGRKYALQQLQQLHVRQPRSLFEWRHRYIHTYCIEHNSSYTSRPPTHNFLH</sequence>
<keyword evidence="1" id="KW-0812">Transmembrane</keyword>
<keyword evidence="1" id="KW-0472">Membrane</keyword>
<organism evidence="2 3">
    <name type="scientific">Ceratitis capitata</name>
    <name type="common">Mediterranean fruit fly</name>
    <name type="synonym">Tephritis capitata</name>
    <dbReference type="NCBI Taxonomy" id="7213"/>
    <lineage>
        <taxon>Eukaryota</taxon>
        <taxon>Metazoa</taxon>
        <taxon>Ecdysozoa</taxon>
        <taxon>Arthropoda</taxon>
        <taxon>Hexapoda</taxon>
        <taxon>Insecta</taxon>
        <taxon>Pterygota</taxon>
        <taxon>Neoptera</taxon>
        <taxon>Endopterygota</taxon>
        <taxon>Diptera</taxon>
        <taxon>Brachycera</taxon>
        <taxon>Muscomorpha</taxon>
        <taxon>Tephritoidea</taxon>
        <taxon>Tephritidae</taxon>
        <taxon>Ceratitis</taxon>
        <taxon>Ceratitis</taxon>
    </lineage>
</organism>
<accession>A0A811UU73</accession>
<evidence type="ECO:0000313" key="3">
    <source>
        <dbReference type="Proteomes" id="UP000606786"/>
    </source>
</evidence>
<dbReference type="AlphaFoldDB" id="A0A811UU73"/>
<dbReference type="Proteomes" id="UP000606786">
    <property type="component" value="Unassembled WGS sequence"/>
</dbReference>
<feature type="transmembrane region" description="Helical" evidence="1">
    <location>
        <begin position="44"/>
        <end position="65"/>
    </location>
</feature>
<protein>
    <submittedName>
        <fullName evidence="2">(Mediterranean fruit fly) hypothetical protein</fullName>
    </submittedName>
</protein>
<evidence type="ECO:0000256" key="1">
    <source>
        <dbReference type="SAM" id="Phobius"/>
    </source>
</evidence>
<proteinExistence type="predicted"/>
<keyword evidence="1" id="KW-1133">Transmembrane helix</keyword>
<dbReference type="EMBL" id="CAJHJT010000034">
    <property type="protein sequence ID" value="CAD7002241.1"/>
    <property type="molecule type" value="Genomic_DNA"/>
</dbReference>